<gene>
    <name evidence="2" type="ORF">GHK24_10030</name>
</gene>
<dbReference type="Proteomes" id="UP000480275">
    <property type="component" value="Unassembled WGS sequence"/>
</dbReference>
<dbReference type="OrthoDB" id="8019720at2"/>
<feature type="region of interest" description="Disordered" evidence="1">
    <location>
        <begin position="585"/>
        <end position="610"/>
    </location>
</feature>
<sequence length="610" mass="65941">MFEAYKVAIRLSLINNVSSGLTAISMGLMSTQKHIDKANAGLMTMEIRLAQIKRSLLIGGAMTGAGAGILMGFKGPFDQAVQWEREAAKLRQMGIGEAQIRDAQKFVQANTIIGTSMQQRMRLFAEAQGSFRESGMDGERALEAAKTMMPVMAQYETAMKLLGGPHMAMHEMAMRNLNKTVEIMGGIGHPKRAEEIADGVFKAVQSSGKMVDERQLKQFVAYGSSATNSLSMRAIFGGLEPIIGEFGGSTVATGLRTAFTRMSGGMALPPKKMQSTLAELGIGKIDHGQVRMTDGLLRLMQSDTVEFTKQLMEIYKTHGIASQLDRERTNALLFNTTGAKIYNKLMQQMPVIEESLLAYDKARGIAQTNRDNAKSPMMAIEKFHAAMDDLGLVVGKTVLPVLTPLIKDLSKFFETLQRFPLLVKGLTYGFVGLGAAMAISGTILLTKTAFKSLGLVLGASGGLGANLKSVAGGLKSVGLQAAAFMSLYAGWKIGDVVGDKIDQSVQKSSGGAHGSLRSYLDQTWLGKSTGWFKYGQDESLHFQQAPSSNYVRSKAQQQPKMINNTIVMPDGRVLYSVVTQEMDKDLRRPMAGTSRPDGRMSLTPVGASGR</sequence>
<proteinExistence type="predicted"/>
<accession>A0A6L5JZW7</accession>
<evidence type="ECO:0000313" key="2">
    <source>
        <dbReference type="EMBL" id="MQY52110.1"/>
    </source>
</evidence>
<comment type="caution">
    <text evidence="2">The sequence shown here is derived from an EMBL/GenBank/DDBJ whole genome shotgun (WGS) entry which is preliminary data.</text>
</comment>
<name>A0A6L5JZW7_RHOTE</name>
<evidence type="ECO:0000256" key="1">
    <source>
        <dbReference type="SAM" id="MobiDB-lite"/>
    </source>
</evidence>
<dbReference type="AlphaFoldDB" id="A0A6L5JZW7"/>
<reference evidence="2 3" key="1">
    <citation type="submission" date="2019-10" db="EMBL/GenBank/DDBJ databases">
        <title>Whole-genome sequence of the purple nonsulfur photosynthetic bacterium Rhodocyclus tenuis.</title>
        <authorList>
            <person name="Kyndt J.A."/>
            <person name="Meyer T.E."/>
        </authorList>
    </citation>
    <scope>NUCLEOTIDE SEQUENCE [LARGE SCALE GENOMIC DNA]</scope>
    <source>
        <strain evidence="2 3">DSM 110</strain>
    </source>
</reference>
<evidence type="ECO:0000313" key="3">
    <source>
        <dbReference type="Proteomes" id="UP000480275"/>
    </source>
</evidence>
<protein>
    <submittedName>
        <fullName evidence="2">Uncharacterized protein</fullName>
    </submittedName>
</protein>
<dbReference type="EMBL" id="WIXJ01000007">
    <property type="protein sequence ID" value="MQY52110.1"/>
    <property type="molecule type" value="Genomic_DNA"/>
</dbReference>
<organism evidence="2 3">
    <name type="scientific">Rhodocyclus tenuis</name>
    <name type="common">Rhodospirillum tenue</name>
    <dbReference type="NCBI Taxonomy" id="1066"/>
    <lineage>
        <taxon>Bacteria</taxon>
        <taxon>Pseudomonadati</taxon>
        <taxon>Pseudomonadota</taxon>
        <taxon>Betaproteobacteria</taxon>
        <taxon>Rhodocyclales</taxon>
        <taxon>Rhodocyclaceae</taxon>
        <taxon>Rhodocyclus</taxon>
    </lineage>
</organism>